<evidence type="ECO:0000313" key="1">
    <source>
        <dbReference type="EMBL" id="KAK2947063.1"/>
    </source>
</evidence>
<dbReference type="EMBL" id="JARBJD010000211">
    <property type="protein sequence ID" value="KAK2947063.1"/>
    <property type="molecule type" value="Genomic_DNA"/>
</dbReference>
<reference evidence="1 2" key="1">
    <citation type="journal article" date="2022" name="bioRxiv">
        <title>Genomics of Preaxostyla Flagellates Illuminates Evolutionary Transitions and the Path Towards Mitochondrial Loss.</title>
        <authorList>
            <person name="Novak L.V.F."/>
            <person name="Treitli S.C."/>
            <person name="Pyrih J."/>
            <person name="Halakuc P."/>
            <person name="Pipaliya S.V."/>
            <person name="Vacek V."/>
            <person name="Brzon O."/>
            <person name="Soukal P."/>
            <person name="Eme L."/>
            <person name="Dacks J.B."/>
            <person name="Karnkowska A."/>
            <person name="Elias M."/>
            <person name="Hampl V."/>
        </authorList>
    </citation>
    <scope>NUCLEOTIDE SEQUENCE [LARGE SCALE GENOMIC DNA]</scope>
    <source>
        <strain evidence="1">NAU3</strain>
        <tissue evidence="1">Gut</tissue>
    </source>
</reference>
<accession>A0ABQ9X5L5</accession>
<protein>
    <submittedName>
        <fullName evidence="1">Uncharacterized protein</fullName>
    </submittedName>
</protein>
<evidence type="ECO:0000313" key="2">
    <source>
        <dbReference type="Proteomes" id="UP001281761"/>
    </source>
</evidence>
<sequence>MKMLARLIWNISAKRRLALVNADLIPQLIVTLNPQSLSLVESIDIHIHLMNITRFSLWLATPNVLKQLEIEDHNTQQAVQETVLQQVVVPSEQYIGHLCVNRYSIMDGDISYSFLMLLAQLLKICPYYQPSMDFVHHMPIFLTIPSCLTFFENDRSIRNLMYDRNHTQREWNINRGEYRQIWKEVYRMLRMEGIEDVFEEKLRNDKNGSNGRDIVDRSIDWNNELGMNVPEQE</sequence>
<gene>
    <name evidence="1" type="ORF">BLNAU_17986</name>
</gene>
<name>A0ABQ9X5L5_9EUKA</name>
<comment type="caution">
    <text evidence="1">The sequence shown here is derived from an EMBL/GenBank/DDBJ whole genome shotgun (WGS) entry which is preliminary data.</text>
</comment>
<organism evidence="1 2">
    <name type="scientific">Blattamonas nauphoetae</name>
    <dbReference type="NCBI Taxonomy" id="2049346"/>
    <lineage>
        <taxon>Eukaryota</taxon>
        <taxon>Metamonada</taxon>
        <taxon>Preaxostyla</taxon>
        <taxon>Oxymonadida</taxon>
        <taxon>Blattamonas</taxon>
    </lineage>
</organism>
<dbReference type="Proteomes" id="UP001281761">
    <property type="component" value="Unassembled WGS sequence"/>
</dbReference>
<keyword evidence="2" id="KW-1185">Reference proteome</keyword>
<proteinExistence type="predicted"/>